<keyword evidence="2" id="KW-0812">Transmembrane</keyword>
<accession>A0A6L2JAU5</accession>
<feature type="transmembrane region" description="Helical" evidence="2">
    <location>
        <begin position="20"/>
        <end position="40"/>
    </location>
</feature>
<proteinExistence type="predicted"/>
<evidence type="ECO:0000256" key="2">
    <source>
        <dbReference type="SAM" id="Phobius"/>
    </source>
</evidence>
<keyword evidence="2" id="KW-0472">Membrane</keyword>
<comment type="caution">
    <text evidence="3">The sequence shown here is derived from an EMBL/GenBank/DDBJ whole genome shotgun (WGS) entry which is preliminary data.</text>
</comment>
<organism evidence="3">
    <name type="scientific">Tanacetum cinerariifolium</name>
    <name type="common">Dalmatian daisy</name>
    <name type="synonym">Chrysanthemum cinerariifolium</name>
    <dbReference type="NCBI Taxonomy" id="118510"/>
    <lineage>
        <taxon>Eukaryota</taxon>
        <taxon>Viridiplantae</taxon>
        <taxon>Streptophyta</taxon>
        <taxon>Embryophyta</taxon>
        <taxon>Tracheophyta</taxon>
        <taxon>Spermatophyta</taxon>
        <taxon>Magnoliopsida</taxon>
        <taxon>eudicotyledons</taxon>
        <taxon>Gunneridae</taxon>
        <taxon>Pentapetalae</taxon>
        <taxon>asterids</taxon>
        <taxon>campanulids</taxon>
        <taxon>Asterales</taxon>
        <taxon>Asteraceae</taxon>
        <taxon>Asteroideae</taxon>
        <taxon>Anthemideae</taxon>
        <taxon>Anthemidinae</taxon>
        <taxon>Tanacetum</taxon>
    </lineage>
</organism>
<dbReference type="AlphaFoldDB" id="A0A6L2JAU5"/>
<protein>
    <submittedName>
        <fullName evidence="3">Uncharacterized protein</fullName>
    </submittedName>
</protein>
<feature type="region of interest" description="Disordered" evidence="1">
    <location>
        <begin position="286"/>
        <end position="306"/>
    </location>
</feature>
<sequence length="331" mass="35809">MSSSILNGESLTPNGIELANVVFIPHHATALSLALNVFSFQVRRIRENISNQRSALRDVFDPLAEPFFAAVLTDDYEVVGTKDQEVADENVASFPIVDDAELNIPQSTFAVLSVGMSISAGMTASVPEFESIDNVVPNKFLDLNVGDGCNQFCFNPLCEVVNSYYQEFDFPSHGPRKDILQTVPLSMTNRCDLRLTALAFFTSAGMVSFVSFSTNTCLLKCAKLVDAILLSASAFLFSLLGTCLFENVLNLLSISEFHSFGFVSINPAPEPYMQDDLSVNKIYGSGSSSSTSIRVSGESSSSRSSMNLPVTSALDNICSIDWSVITMIGCA</sequence>
<name>A0A6L2JAU5_TANCI</name>
<reference evidence="3" key="1">
    <citation type="journal article" date="2019" name="Sci. Rep.">
        <title>Draft genome of Tanacetum cinerariifolium, the natural source of mosquito coil.</title>
        <authorList>
            <person name="Yamashiro T."/>
            <person name="Shiraishi A."/>
            <person name="Satake H."/>
            <person name="Nakayama K."/>
        </authorList>
    </citation>
    <scope>NUCLEOTIDE SEQUENCE</scope>
</reference>
<feature type="transmembrane region" description="Helical" evidence="2">
    <location>
        <begin position="195"/>
        <end position="212"/>
    </location>
</feature>
<evidence type="ECO:0000313" key="3">
    <source>
        <dbReference type="EMBL" id="GEU33647.1"/>
    </source>
</evidence>
<feature type="transmembrane region" description="Helical" evidence="2">
    <location>
        <begin position="224"/>
        <end position="245"/>
    </location>
</feature>
<gene>
    <name evidence="3" type="ORF">Tci_005625</name>
</gene>
<evidence type="ECO:0000256" key="1">
    <source>
        <dbReference type="SAM" id="MobiDB-lite"/>
    </source>
</evidence>
<feature type="compositionally biased region" description="Low complexity" evidence="1">
    <location>
        <begin position="286"/>
        <end position="305"/>
    </location>
</feature>
<keyword evidence="2" id="KW-1133">Transmembrane helix</keyword>
<dbReference type="EMBL" id="BKCJ010000487">
    <property type="protein sequence ID" value="GEU33647.1"/>
    <property type="molecule type" value="Genomic_DNA"/>
</dbReference>